<gene>
    <name evidence="1" type="ORF">RRG08_061114</name>
</gene>
<keyword evidence="2" id="KW-1185">Reference proteome</keyword>
<dbReference type="AlphaFoldDB" id="A0AAE0XT74"/>
<evidence type="ECO:0000313" key="1">
    <source>
        <dbReference type="EMBL" id="KAK3710006.1"/>
    </source>
</evidence>
<comment type="caution">
    <text evidence="1">The sequence shown here is derived from an EMBL/GenBank/DDBJ whole genome shotgun (WGS) entry which is preliminary data.</text>
</comment>
<organism evidence="1 2">
    <name type="scientific">Elysia crispata</name>
    <name type="common">lettuce slug</name>
    <dbReference type="NCBI Taxonomy" id="231223"/>
    <lineage>
        <taxon>Eukaryota</taxon>
        <taxon>Metazoa</taxon>
        <taxon>Spiralia</taxon>
        <taxon>Lophotrochozoa</taxon>
        <taxon>Mollusca</taxon>
        <taxon>Gastropoda</taxon>
        <taxon>Heterobranchia</taxon>
        <taxon>Euthyneura</taxon>
        <taxon>Panpulmonata</taxon>
        <taxon>Sacoglossa</taxon>
        <taxon>Placobranchoidea</taxon>
        <taxon>Plakobranchidae</taxon>
        <taxon>Elysia</taxon>
    </lineage>
</organism>
<protein>
    <submittedName>
        <fullName evidence="1">Uncharacterized protein</fullName>
    </submittedName>
</protein>
<dbReference type="EMBL" id="JAWDGP010007650">
    <property type="protein sequence ID" value="KAK3710006.1"/>
    <property type="molecule type" value="Genomic_DNA"/>
</dbReference>
<dbReference type="Proteomes" id="UP001283361">
    <property type="component" value="Unassembled WGS sequence"/>
</dbReference>
<accession>A0AAE0XT74</accession>
<reference evidence="1" key="1">
    <citation type="journal article" date="2023" name="G3 (Bethesda)">
        <title>A reference genome for the long-term kleptoplast-retaining sea slug Elysia crispata morphotype clarki.</title>
        <authorList>
            <person name="Eastman K.E."/>
            <person name="Pendleton A.L."/>
            <person name="Shaikh M.A."/>
            <person name="Suttiyut T."/>
            <person name="Ogas R."/>
            <person name="Tomko P."/>
            <person name="Gavelis G."/>
            <person name="Widhalm J.R."/>
            <person name="Wisecaver J.H."/>
        </authorList>
    </citation>
    <scope>NUCLEOTIDE SEQUENCE</scope>
    <source>
        <strain evidence="1">ECLA1</strain>
    </source>
</reference>
<sequence length="128" mass="14485">MSASVTSVLSSLFSYQTQSSEHLDSQKISPITEFGTSGLSENITNHRVRNIWTLRKYHQSQSSEHLDSQKISPITEFGTSGLSENITNHRVRNIWTLRKYHQSQSSEHLDSQKISPITKSLILLSSLL</sequence>
<name>A0AAE0XT74_9GAST</name>
<proteinExistence type="predicted"/>
<evidence type="ECO:0000313" key="2">
    <source>
        <dbReference type="Proteomes" id="UP001283361"/>
    </source>
</evidence>